<organism evidence="1 2">
    <name type="scientific">Candolleomyces eurysporus</name>
    <dbReference type="NCBI Taxonomy" id="2828524"/>
    <lineage>
        <taxon>Eukaryota</taxon>
        <taxon>Fungi</taxon>
        <taxon>Dikarya</taxon>
        <taxon>Basidiomycota</taxon>
        <taxon>Agaricomycotina</taxon>
        <taxon>Agaricomycetes</taxon>
        <taxon>Agaricomycetidae</taxon>
        <taxon>Agaricales</taxon>
        <taxon>Agaricineae</taxon>
        <taxon>Psathyrellaceae</taxon>
        <taxon>Candolleomyces</taxon>
    </lineage>
</organism>
<evidence type="ECO:0000313" key="1">
    <source>
        <dbReference type="EMBL" id="KAJ2934393.1"/>
    </source>
</evidence>
<accession>A0A9W8JIQ1</accession>
<evidence type="ECO:0000313" key="2">
    <source>
        <dbReference type="Proteomes" id="UP001140091"/>
    </source>
</evidence>
<gene>
    <name evidence="1" type="ORF">H1R20_g2739</name>
</gene>
<dbReference type="AlphaFoldDB" id="A0A9W8JIQ1"/>
<dbReference type="OrthoDB" id="2672156at2759"/>
<reference evidence="1" key="1">
    <citation type="submission" date="2022-06" db="EMBL/GenBank/DDBJ databases">
        <title>Genome Sequence of Candolleomyces eurysporus.</title>
        <authorList>
            <person name="Buettner E."/>
        </authorList>
    </citation>
    <scope>NUCLEOTIDE SEQUENCE</scope>
    <source>
        <strain evidence="1">VTCC 930004</strain>
    </source>
</reference>
<feature type="non-terminal residue" evidence="1">
    <location>
        <position position="172"/>
    </location>
</feature>
<sequence length="172" mass="20100">MDAFQMQRITEWVSAQRRSEDIILLDPVQEDIFHIPWPELKIGPDGGCIRLLPSAILAFLKSRKLLWTCFCFSADPLGHPVAEFVEYENDQVRVYCANRINPCGFHLNLNRIYLRSEISFEFDAFQAEQSYEEFNNAMLEMFRIDQENDIIEGWFGTYDAPRSQDGVKRIPL</sequence>
<dbReference type="Proteomes" id="UP001140091">
    <property type="component" value="Unassembled WGS sequence"/>
</dbReference>
<comment type="caution">
    <text evidence="1">The sequence shown here is derived from an EMBL/GenBank/DDBJ whole genome shotgun (WGS) entry which is preliminary data.</text>
</comment>
<name>A0A9W8JIQ1_9AGAR</name>
<dbReference type="EMBL" id="JANBPK010000719">
    <property type="protein sequence ID" value="KAJ2934393.1"/>
    <property type="molecule type" value="Genomic_DNA"/>
</dbReference>
<keyword evidence="2" id="KW-1185">Reference proteome</keyword>
<proteinExistence type="predicted"/>
<protein>
    <submittedName>
        <fullName evidence="1">Uncharacterized protein</fullName>
    </submittedName>
</protein>